<evidence type="ECO:0000259" key="3">
    <source>
        <dbReference type="PROSITE" id="PS50090"/>
    </source>
</evidence>
<dbReference type="InterPro" id="IPR050560">
    <property type="entry name" value="MYB_TF"/>
</dbReference>
<feature type="domain" description="Myb-like" evidence="3">
    <location>
        <begin position="54"/>
        <end position="82"/>
    </location>
</feature>
<dbReference type="Gene3D" id="1.10.10.60">
    <property type="entry name" value="Homeodomain-like"/>
    <property type="match status" value="2"/>
</dbReference>
<feature type="domain" description="HTH myb-type" evidence="4">
    <location>
        <begin position="56"/>
        <end position="86"/>
    </location>
</feature>
<dbReference type="EMBL" id="JAWPEI010000007">
    <property type="protein sequence ID" value="KAK4721649.1"/>
    <property type="molecule type" value="Genomic_DNA"/>
</dbReference>
<dbReference type="GO" id="GO:0000981">
    <property type="term" value="F:DNA-binding transcription factor activity, RNA polymerase II-specific"/>
    <property type="evidence" value="ECO:0007669"/>
    <property type="project" value="TreeGrafter"/>
</dbReference>
<reference evidence="5 6" key="1">
    <citation type="submission" date="2023-10" db="EMBL/GenBank/DDBJ databases">
        <title>Genome-Wide Identification Analysis in wild type Solanum Pinnatisectum Reveals Some Genes Defensing Phytophthora Infestans.</title>
        <authorList>
            <person name="Sun C."/>
        </authorList>
    </citation>
    <scope>NUCLEOTIDE SEQUENCE [LARGE SCALE GENOMIC DNA]</scope>
    <source>
        <strain evidence="5">LQN</strain>
        <tissue evidence="5">Leaf</tissue>
    </source>
</reference>
<dbReference type="GO" id="GO:0000978">
    <property type="term" value="F:RNA polymerase II cis-regulatory region sequence-specific DNA binding"/>
    <property type="evidence" value="ECO:0007669"/>
    <property type="project" value="TreeGrafter"/>
</dbReference>
<dbReference type="CDD" id="cd00167">
    <property type="entry name" value="SANT"/>
    <property type="match status" value="1"/>
</dbReference>
<dbReference type="AlphaFoldDB" id="A0AAV9L8H9"/>
<feature type="domain" description="Myb-like" evidence="3">
    <location>
        <begin position="1"/>
        <end position="51"/>
    </location>
</feature>
<keyword evidence="6" id="KW-1185">Reference proteome</keyword>
<evidence type="ECO:0000313" key="5">
    <source>
        <dbReference type="EMBL" id="KAK4721649.1"/>
    </source>
</evidence>
<feature type="domain" description="HTH myb-type" evidence="4">
    <location>
        <begin position="1"/>
        <end position="55"/>
    </location>
</feature>
<evidence type="ECO:0000256" key="2">
    <source>
        <dbReference type="ARBA" id="ARBA00023242"/>
    </source>
</evidence>
<evidence type="ECO:0000259" key="4">
    <source>
        <dbReference type="PROSITE" id="PS51294"/>
    </source>
</evidence>
<dbReference type="PANTHER" id="PTHR45614">
    <property type="entry name" value="MYB PROTEIN-RELATED"/>
    <property type="match status" value="1"/>
</dbReference>
<gene>
    <name evidence="5" type="ORF">R3W88_011882</name>
</gene>
<dbReference type="SMART" id="SM00717">
    <property type="entry name" value="SANT"/>
    <property type="match status" value="2"/>
</dbReference>
<dbReference type="InterPro" id="IPR017930">
    <property type="entry name" value="Myb_dom"/>
</dbReference>
<dbReference type="Proteomes" id="UP001311915">
    <property type="component" value="Unassembled WGS sequence"/>
</dbReference>
<evidence type="ECO:0000256" key="1">
    <source>
        <dbReference type="ARBA" id="ARBA00004123"/>
    </source>
</evidence>
<dbReference type="Pfam" id="PF00249">
    <property type="entry name" value="Myb_DNA-binding"/>
    <property type="match status" value="2"/>
</dbReference>
<dbReference type="GO" id="GO:0005634">
    <property type="term" value="C:nucleus"/>
    <property type="evidence" value="ECO:0007669"/>
    <property type="project" value="UniProtKB-SubCell"/>
</dbReference>
<keyword evidence="2" id="KW-0539">Nucleus</keyword>
<sequence length="346" mass="38523">MSMIKRRWNPEEGELLQKLIKEHGLENWSLIGQLISSRSGKSCRFRWCNQLNPQLGNRWAKIARLLPGRTNNAIKNNWNSTFKRKCPSMSEDLTLENPQPPLNKSFSIGAGKIQVLCLYPHISPPNQILPLSIFSPVIPDPLISLSPHGSDLCNFDFSRYPQLSLYPPIAPLGEILPLLSVAPVMHEPSTSLSLCVSNINNLGLSRLPPLSLYPLSAPLGEILTLSSVALGIPDPSTHLSLSLPGFRSTKDLNSVNRIEQIGQLAPISISKPTPLNFMPQISITQSRNVGHNYRERVVESRIFYSLQDMIRKEVKNYMSELETGSASMNTEAIRDTIVNKIAVSKD</sequence>
<comment type="subcellular location">
    <subcellularLocation>
        <location evidence="1">Nucleus</location>
    </subcellularLocation>
</comment>
<protein>
    <submittedName>
        <fullName evidence="5">Uncharacterized protein</fullName>
    </submittedName>
</protein>
<dbReference type="GO" id="GO:0010597">
    <property type="term" value="P:green leaf volatile biosynthetic process"/>
    <property type="evidence" value="ECO:0007669"/>
    <property type="project" value="UniProtKB-ARBA"/>
</dbReference>
<name>A0AAV9L8H9_9SOLN</name>
<evidence type="ECO:0000313" key="6">
    <source>
        <dbReference type="Proteomes" id="UP001311915"/>
    </source>
</evidence>
<comment type="caution">
    <text evidence="5">The sequence shown here is derived from an EMBL/GenBank/DDBJ whole genome shotgun (WGS) entry which is preliminary data.</text>
</comment>
<dbReference type="InterPro" id="IPR009057">
    <property type="entry name" value="Homeodomain-like_sf"/>
</dbReference>
<organism evidence="5 6">
    <name type="scientific">Solanum pinnatisectum</name>
    <name type="common">tansyleaf nightshade</name>
    <dbReference type="NCBI Taxonomy" id="50273"/>
    <lineage>
        <taxon>Eukaryota</taxon>
        <taxon>Viridiplantae</taxon>
        <taxon>Streptophyta</taxon>
        <taxon>Embryophyta</taxon>
        <taxon>Tracheophyta</taxon>
        <taxon>Spermatophyta</taxon>
        <taxon>Magnoliopsida</taxon>
        <taxon>eudicotyledons</taxon>
        <taxon>Gunneridae</taxon>
        <taxon>Pentapetalae</taxon>
        <taxon>asterids</taxon>
        <taxon>lamiids</taxon>
        <taxon>Solanales</taxon>
        <taxon>Solanaceae</taxon>
        <taxon>Solanoideae</taxon>
        <taxon>Solaneae</taxon>
        <taxon>Solanum</taxon>
    </lineage>
</organism>
<dbReference type="PROSITE" id="PS50090">
    <property type="entry name" value="MYB_LIKE"/>
    <property type="match status" value="2"/>
</dbReference>
<dbReference type="InterPro" id="IPR001005">
    <property type="entry name" value="SANT/Myb"/>
</dbReference>
<dbReference type="SUPFAM" id="SSF46689">
    <property type="entry name" value="Homeodomain-like"/>
    <property type="match status" value="1"/>
</dbReference>
<proteinExistence type="predicted"/>
<dbReference type="PANTHER" id="PTHR45614:SF25">
    <property type="entry name" value="MYB PROTEIN"/>
    <property type="match status" value="1"/>
</dbReference>
<dbReference type="PROSITE" id="PS51294">
    <property type="entry name" value="HTH_MYB"/>
    <property type="match status" value="2"/>
</dbReference>
<accession>A0AAV9L8H9</accession>